<sequence>MDKNVCKLFIDVDEVFNKGNVNEPIFNSSKLYKNFCPKGGCNTNYDRISALCEYLLTELQKLNKKPKGSKDNVNQSYEFVFMWLADKFLSIGRNRSLSLNDYYEKFIVSRGGNFNCWEKLDNKNDLKDGNLSVMSIFYQLFMNICNPIMKNEISNFELKKFMDFDRSSHQLYDLINLQVSNCDPYVQLLINLKKSYDEYRNLAIKNIPKEDLKNILTFLPIINNDDQKDLQFQSQGCKELHAMFEQSHKLRPKRRQRMSKPPSNDAKIQKGKVEINKGESNKPTNSAEKHNEPQKETQPSESKTLNAPQKTKEIVQMLPKSLQNLQEVSQNNNLDSSNATDISKDKGIVSETTSNRSKGDLSLPEPPPPQKQGVPLSPFPESATESIPEEPANIAGDSSDKLTDTGGESAKRIKRSISQDKLQNQKETTESPPTDSLSLENSESESSNIGRIIDYSINIFKTYSSLFNDTVNIIEDYIQDIVLSKFNEIIDKIIKYQKIIQNLGFTIGQIQIVNDHQNGSEKPQNEKVEQPALTQTTEETTGCLDGISSKLVGEPGNNVMGLSGNIAKLLPF</sequence>
<feature type="compositionally biased region" description="Basic and acidic residues" evidence="1">
    <location>
        <begin position="267"/>
        <end position="280"/>
    </location>
</feature>
<feature type="compositionally biased region" description="Polar residues" evidence="1">
    <location>
        <begin position="330"/>
        <end position="341"/>
    </location>
</feature>
<dbReference type="InterPro" id="IPR006477">
    <property type="entry name" value="Yir_bir_cir"/>
</dbReference>
<dbReference type="EMBL" id="FMIN01000555">
    <property type="protein sequence ID" value="SCL95544.1"/>
    <property type="molecule type" value="Genomic_DNA"/>
</dbReference>
<dbReference type="AlphaFoldDB" id="A0A1C6WZG6"/>
<dbReference type="Pfam" id="PF06022">
    <property type="entry name" value="Cir_Bir_Yir"/>
    <property type="match status" value="1"/>
</dbReference>
<feature type="compositionally biased region" description="Low complexity" evidence="1">
    <location>
        <begin position="436"/>
        <end position="445"/>
    </location>
</feature>
<organism evidence="2">
    <name type="scientific">Plasmodium chabaudi adami</name>
    <dbReference type="NCBI Taxonomy" id="5826"/>
    <lineage>
        <taxon>Eukaryota</taxon>
        <taxon>Sar</taxon>
        <taxon>Alveolata</taxon>
        <taxon>Apicomplexa</taxon>
        <taxon>Aconoidasida</taxon>
        <taxon>Haemosporida</taxon>
        <taxon>Plasmodiidae</taxon>
        <taxon>Plasmodium</taxon>
        <taxon>Plasmodium (Vinckeia)</taxon>
    </lineage>
</organism>
<proteinExistence type="predicted"/>
<feature type="region of interest" description="Disordered" evidence="1">
    <location>
        <begin position="517"/>
        <end position="536"/>
    </location>
</feature>
<feature type="region of interest" description="Disordered" evidence="1">
    <location>
        <begin position="245"/>
        <end position="309"/>
    </location>
</feature>
<evidence type="ECO:0000256" key="1">
    <source>
        <dbReference type="SAM" id="MobiDB-lite"/>
    </source>
</evidence>
<feature type="compositionally biased region" description="Basic residues" evidence="1">
    <location>
        <begin position="249"/>
        <end position="258"/>
    </location>
</feature>
<reference evidence="2" key="1">
    <citation type="submission" date="2016-08" db="EMBL/GenBank/DDBJ databases">
        <authorList>
            <consortium name="Pathogen Informatics"/>
        </authorList>
    </citation>
    <scope>NUCLEOTIDE SEQUENCE</scope>
    <source>
        <strain evidence="2">DS</strain>
    </source>
</reference>
<dbReference type="Proteomes" id="UP000507536">
    <property type="component" value="Unassembled WGS sequence"/>
</dbReference>
<name>A0A1C6WZG6_PLACE</name>
<accession>A0A1C6WZG6</accession>
<protein>
    <submittedName>
        <fullName evidence="2">CIR protein</fullName>
    </submittedName>
</protein>
<feature type="compositionally biased region" description="Polar residues" evidence="1">
    <location>
        <begin position="296"/>
        <end position="309"/>
    </location>
</feature>
<gene>
    <name evidence="2" type="ORF">PCHDS_000564600</name>
</gene>
<feature type="region of interest" description="Disordered" evidence="1">
    <location>
        <begin position="330"/>
        <end position="445"/>
    </location>
</feature>
<feature type="non-terminal residue" evidence="2">
    <location>
        <position position="572"/>
    </location>
</feature>
<evidence type="ECO:0000313" key="2">
    <source>
        <dbReference type="EMBL" id="SCL95544.1"/>
    </source>
</evidence>